<dbReference type="Pfam" id="PF01053">
    <property type="entry name" value="Cys_Met_Meta_PP"/>
    <property type="match status" value="1"/>
</dbReference>
<dbReference type="InterPro" id="IPR015422">
    <property type="entry name" value="PyrdxlP-dep_Trfase_small"/>
</dbReference>
<dbReference type="EMBL" id="JBEXAE010000004">
    <property type="protein sequence ID" value="MET6990899.1"/>
    <property type="molecule type" value="Genomic_DNA"/>
</dbReference>
<comment type="cofactor">
    <cofactor evidence="1 3">
        <name>pyridoxal 5'-phosphate</name>
        <dbReference type="ChEBI" id="CHEBI:597326"/>
    </cofactor>
</comment>
<gene>
    <name evidence="5" type="ORF">ABXZ36_09600</name>
</gene>
<comment type="caution">
    <text evidence="5">The sequence shown here is derived from an EMBL/GenBank/DDBJ whole genome shotgun (WGS) entry which is preliminary data.</text>
</comment>
<protein>
    <submittedName>
        <fullName evidence="5">PLP-dependent aspartate aminotransferase family protein</fullName>
    </submittedName>
</protein>
<dbReference type="RefSeq" id="WP_354615299.1">
    <property type="nucleotide sequence ID" value="NZ_JBEXAE010000004.1"/>
</dbReference>
<sequence>MDEKIKGLNTICTHFGEIQDEQFKGAVSPLFMSTSYAFEDVDVKRYPRYFNTPNQVALSKKIAALEHAEAAMIFGSGMAAISTTLLAFLKAGDHIVLQKTLYGGTYNLVMEEFHKFGIEYSFTKSLEPEDFLAEIKQNTKVIYLETPSNPLLTITDLKAVAQIAKKHGLVSMIDNTFASPVNQNPIDFGIDVVLHSATKYMGGHSDILAGAVASSQEHMDRIFQLAKNFGGSLSDYTVWLLERSIKTMGIRVRAQNENAMKMAQFLYEHNDIHAVYYPGLESHPGHELAKAQMKGFGGMLSFELDKNLNSSTFQKSLRLIKSSMSLAGVESTVLSPTLTSHSLLTAEEREKQGIVDGLIRFSIGIEEIEDLIADIEQALESVKAKTTALQSNEI</sequence>
<dbReference type="Proteomes" id="UP001549799">
    <property type="component" value="Unassembled WGS sequence"/>
</dbReference>
<keyword evidence="2 3" id="KW-0663">Pyridoxal phosphate</keyword>
<dbReference type="InterPro" id="IPR000277">
    <property type="entry name" value="Cys/Met-Metab_PyrdxlP-dep_enz"/>
</dbReference>
<organism evidence="5 6">
    <name type="scientific">Sediminicola arcticus</name>
    <dbReference type="NCBI Taxonomy" id="1574308"/>
    <lineage>
        <taxon>Bacteria</taxon>
        <taxon>Pseudomonadati</taxon>
        <taxon>Bacteroidota</taxon>
        <taxon>Flavobacteriia</taxon>
        <taxon>Flavobacteriales</taxon>
        <taxon>Flavobacteriaceae</taxon>
        <taxon>Sediminicola</taxon>
    </lineage>
</organism>
<keyword evidence="5" id="KW-0032">Aminotransferase</keyword>
<feature type="coiled-coil region" evidence="4">
    <location>
        <begin position="365"/>
        <end position="392"/>
    </location>
</feature>
<dbReference type="InterPro" id="IPR054542">
    <property type="entry name" value="Cys_met_metab_PP"/>
</dbReference>
<comment type="similarity">
    <text evidence="3">Belongs to the trans-sulfuration enzymes family.</text>
</comment>
<proteinExistence type="inferred from homology"/>
<dbReference type="GO" id="GO:0008483">
    <property type="term" value="F:transaminase activity"/>
    <property type="evidence" value="ECO:0007669"/>
    <property type="project" value="UniProtKB-KW"/>
</dbReference>
<evidence type="ECO:0000313" key="6">
    <source>
        <dbReference type="Proteomes" id="UP001549799"/>
    </source>
</evidence>
<dbReference type="PANTHER" id="PTHR11808">
    <property type="entry name" value="TRANS-SULFURATION ENZYME FAMILY MEMBER"/>
    <property type="match status" value="1"/>
</dbReference>
<evidence type="ECO:0000256" key="3">
    <source>
        <dbReference type="RuleBase" id="RU362118"/>
    </source>
</evidence>
<dbReference type="InterPro" id="IPR015421">
    <property type="entry name" value="PyrdxlP-dep_Trfase_major"/>
</dbReference>
<evidence type="ECO:0000256" key="4">
    <source>
        <dbReference type="SAM" id="Coils"/>
    </source>
</evidence>
<keyword evidence="5" id="KW-0808">Transferase</keyword>
<evidence type="ECO:0000313" key="5">
    <source>
        <dbReference type="EMBL" id="MET6990899.1"/>
    </source>
</evidence>
<dbReference type="PIRSF" id="PIRSF001434">
    <property type="entry name" value="CGS"/>
    <property type="match status" value="1"/>
</dbReference>
<reference evidence="5 6" key="1">
    <citation type="submission" date="2024-07" db="EMBL/GenBank/DDBJ databases">
        <title>The genome sequence of type strain Sediminicola arcticus GDMCC 1.2805.</title>
        <authorList>
            <person name="Liu Y."/>
        </authorList>
    </citation>
    <scope>NUCLEOTIDE SEQUENCE [LARGE SCALE GENOMIC DNA]</scope>
    <source>
        <strain evidence="5 6">GDMCC 1.2805</strain>
    </source>
</reference>
<dbReference type="Gene3D" id="3.90.1150.10">
    <property type="entry name" value="Aspartate Aminotransferase, domain 1"/>
    <property type="match status" value="1"/>
</dbReference>
<dbReference type="PROSITE" id="PS00868">
    <property type="entry name" value="CYS_MET_METAB_PP"/>
    <property type="match status" value="1"/>
</dbReference>
<keyword evidence="4" id="KW-0175">Coiled coil</keyword>
<name>A0ABV2SXA1_9FLAO</name>
<dbReference type="PANTHER" id="PTHR11808:SF80">
    <property type="entry name" value="CYSTATHIONINE GAMMA-LYASE"/>
    <property type="match status" value="1"/>
</dbReference>
<dbReference type="CDD" id="cd00614">
    <property type="entry name" value="CGS_like"/>
    <property type="match status" value="1"/>
</dbReference>
<dbReference type="InterPro" id="IPR015424">
    <property type="entry name" value="PyrdxlP-dep_Trfase"/>
</dbReference>
<evidence type="ECO:0000256" key="1">
    <source>
        <dbReference type="ARBA" id="ARBA00001933"/>
    </source>
</evidence>
<dbReference type="SUPFAM" id="SSF53383">
    <property type="entry name" value="PLP-dependent transferases"/>
    <property type="match status" value="1"/>
</dbReference>
<dbReference type="Gene3D" id="3.40.640.10">
    <property type="entry name" value="Type I PLP-dependent aspartate aminotransferase-like (Major domain)"/>
    <property type="match status" value="1"/>
</dbReference>
<keyword evidence="6" id="KW-1185">Reference proteome</keyword>
<evidence type="ECO:0000256" key="2">
    <source>
        <dbReference type="ARBA" id="ARBA00022898"/>
    </source>
</evidence>
<accession>A0ABV2SXA1</accession>